<evidence type="ECO:0000256" key="11">
    <source>
        <dbReference type="ARBA" id="ARBA00022703"/>
    </source>
</evidence>
<reference evidence="32" key="1">
    <citation type="submission" date="2025-08" db="UniProtKB">
        <authorList>
            <consortium name="Ensembl"/>
        </authorList>
    </citation>
    <scope>IDENTIFICATION</scope>
</reference>
<keyword evidence="15" id="KW-0809">Transit peptide</keyword>
<keyword evidence="16" id="KW-0007">Acetylation</keyword>
<evidence type="ECO:0000259" key="31">
    <source>
        <dbReference type="Pfam" id="PF14721"/>
    </source>
</evidence>
<dbReference type="GO" id="GO:0005758">
    <property type="term" value="C:mitochondrial intermembrane space"/>
    <property type="evidence" value="ECO:0007669"/>
    <property type="project" value="UniProtKB-SubCell"/>
</dbReference>
<evidence type="ECO:0000256" key="18">
    <source>
        <dbReference type="ARBA" id="ARBA00023027"/>
    </source>
</evidence>
<evidence type="ECO:0000313" key="32">
    <source>
        <dbReference type="Ensembl" id="ENSSANP00000040958.1"/>
    </source>
</evidence>
<proteinExistence type="inferred from homology"/>
<sequence length="549" mass="60859">MMTFRFAEFNVIVVYLFVCLKAYHTVSGDKERYNERMIDIANRPKQGPQAAEAVTAVSEPAPAAEPVESNAAHSGVPEHAHYLLIGGGTASFAAARSIRARDPGARVLIVTEASELPYMRPPLSKELWFSDDPKATETLHFKQWNGKERRCVSEYSRPPKTRPHTLTCWLCFRQLLQNSGFFWVDFCDIYLFMLVLVFTSSGVPRNLQVIDRAGEEVTKRTTLFRKIEDLRSLEKISREVKSITIIGGGFLGSELACALGPTDLGLEVIQMFPEKGNMGKVLPEYLSNWTTEKVRKEGVNIIMDAVVKNVSYKNDKLEIKLKDGRLIKTDHIVAAVGLEPSVELAKSAGLEVDSDFGGYRVNAELQARANIWVAGDAACFYDIKLGRRRVEHHDHAVVSGRLAGENMTGASKPYWHQSMFWSDLGPDVGYEAIGIVDSSLPTVGVFAKATAKDTPKAATEQSGTGIRSESETEAVAGTLKAETTAPPPPIQQKEDYGKGVIFYLRDNVVVGIVLWNVFNRMPIARKIIKDGEQHADLNEVAKLFNIHED</sequence>
<feature type="domain" description="FAD/NAD(P)-binding" evidence="30">
    <location>
        <begin position="219"/>
        <end position="399"/>
    </location>
</feature>
<keyword evidence="33" id="KW-1185">Reference proteome</keyword>
<dbReference type="Ensembl" id="ENSSANT00000043609.1">
    <property type="protein sequence ID" value="ENSSANP00000040958.1"/>
    <property type="gene ID" value="ENSSANG00000019801.1"/>
</dbReference>
<evidence type="ECO:0000256" key="5">
    <source>
        <dbReference type="ARBA" id="ARBA00004569"/>
    </source>
</evidence>
<evidence type="ECO:0000256" key="19">
    <source>
        <dbReference type="ARBA" id="ARBA00023125"/>
    </source>
</evidence>
<keyword evidence="7" id="KW-0963">Cytoplasm</keyword>
<comment type="subunit">
    <text evidence="25">Monomer (oxidized form). Homodimer (reduced form). Upon reduction with NADH, undergoes dimerization and forms tight, long-lived FADH2-NAD charge transfer complexes (CTC) resistant to oxidation. Also dimerizes with isoform 3 preventing its release from mitochondria. Interacts with XIAP/BIRC4. Interacts (via N-terminus) with EIF3G (via C-terminus). Interacts with PRELID1. Interacts with CHCHD4; the interaction increases in presence of NADH. Interacts with processed form of PARP1 (Poly [ADP-ribose] polymerase 1, processed C-terminus); interaction is mediated with poly-ADP-ribose chains attached to PARP1, promoting translocation into the nucleus.</text>
</comment>
<evidence type="ECO:0000256" key="28">
    <source>
        <dbReference type="SAM" id="MobiDB-lite"/>
    </source>
</evidence>
<dbReference type="PRINTS" id="PR00411">
    <property type="entry name" value="PNDRDTASEI"/>
</dbReference>
<dbReference type="Pfam" id="PF14721">
    <property type="entry name" value="AIF_C"/>
    <property type="match status" value="1"/>
</dbReference>
<evidence type="ECO:0000256" key="2">
    <source>
        <dbReference type="ARBA" id="ARBA00004123"/>
    </source>
</evidence>
<feature type="signal peptide" evidence="29">
    <location>
        <begin position="1"/>
        <end position="28"/>
    </location>
</feature>
<accession>A0A671N4W9</accession>
<name>A0A671N4W9_9TELE</name>
<dbReference type="GO" id="GO:0048471">
    <property type="term" value="C:perinuclear region of cytoplasm"/>
    <property type="evidence" value="ECO:0007669"/>
    <property type="project" value="UniProtKB-SubCell"/>
</dbReference>
<evidence type="ECO:0000256" key="7">
    <source>
        <dbReference type="ARBA" id="ARBA00022490"/>
    </source>
</evidence>
<keyword evidence="18" id="KW-0520">NAD</keyword>
<organism evidence="32 33">
    <name type="scientific">Sinocyclocheilus anshuiensis</name>
    <dbReference type="NCBI Taxonomy" id="1608454"/>
    <lineage>
        <taxon>Eukaryota</taxon>
        <taxon>Metazoa</taxon>
        <taxon>Chordata</taxon>
        <taxon>Craniata</taxon>
        <taxon>Vertebrata</taxon>
        <taxon>Euteleostomi</taxon>
        <taxon>Actinopterygii</taxon>
        <taxon>Neopterygii</taxon>
        <taxon>Teleostei</taxon>
        <taxon>Ostariophysi</taxon>
        <taxon>Cypriniformes</taxon>
        <taxon>Cyprinidae</taxon>
        <taxon>Cyprininae</taxon>
        <taxon>Sinocyclocheilus</taxon>
    </lineage>
</organism>
<dbReference type="SUPFAM" id="SSF55424">
    <property type="entry name" value="FAD/NAD-linked reductases, dimerisation (C-terminal) domain"/>
    <property type="match status" value="1"/>
</dbReference>
<evidence type="ECO:0000256" key="27">
    <source>
        <dbReference type="ARBA" id="ARBA00078456"/>
    </source>
</evidence>
<dbReference type="Gene3D" id="3.30.390.30">
    <property type="match status" value="1"/>
</dbReference>
<keyword evidence="20" id="KW-0496">Mitochondrion</keyword>
<keyword evidence="8" id="KW-1017">Isopeptide bond</keyword>
<keyword evidence="17" id="KW-0560">Oxidoreductase</keyword>
<evidence type="ECO:0000256" key="8">
    <source>
        <dbReference type="ARBA" id="ARBA00022499"/>
    </source>
</evidence>
<dbReference type="GO" id="GO:0033108">
    <property type="term" value="P:mitochondrial respiratory chain complex assembly"/>
    <property type="evidence" value="ECO:0007669"/>
    <property type="project" value="TreeGrafter"/>
</dbReference>
<evidence type="ECO:0000256" key="29">
    <source>
        <dbReference type="SAM" id="SignalP"/>
    </source>
</evidence>
<keyword evidence="29" id="KW-0732">Signal</keyword>
<evidence type="ECO:0000256" key="9">
    <source>
        <dbReference type="ARBA" id="ARBA00022553"/>
    </source>
</evidence>
<evidence type="ECO:0000256" key="25">
    <source>
        <dbReference type="ARBA" id="ARBA00062987"/>
    </source>
</evidence>
<feature type="region of interest" description="Disordered" evidence="28">
    <location>
        <begin position="456"/>
        <end position="475"/>
    </location>
</feature>
<evidence type="ECO:0000256" key="13">
    <source>
        <dbReference type="ARBA" id="ARBA00022827"/>
    </source>
</evidence>
<dbReference type="FunFam" id="3.30.390.30:FF:000007">
    <property type="entry name" value="Putative apoptosis-inducing factor 1, mitochondrial"/>
    <property type="match status" value="1"/>
</dbReference>
<reference evidence="32" key="2">
    <citation type="submission" date="2025-09" db="UniProtKB">
        <authorList>
            <consortium name="Ensembl"/>
        </authorList>
    </citation>
    <scope>IDENTIFICATION</scope>
</reference>
<gene>
    <name evidence="32" type="primary">LOC107680381</name>
</gene>
<comment type="function">
    <text evidence="24">Functions both as NADH oxidoreductase and as regulator of apoptosis. In response to apoptotic stimuli, it is released from the mitochondrion intermembrane space into the cytosol and to the nucleus, where it functions as a proapoptotic factor in a caspase-independent pathway. Release into the cytoplasm is mediated upon binding to poly-ADP-ribose chains. The soluble form (AIFsol) found in the nucleus induces 'parthanatos' i.e. caspase-independent fragmentation of chromosomal DNA. Binds to DNA in a sequence-independent manner. Interacts with EIF3G, and thereby inhibits the EIF3 machinery and protein synthesis, and activates caspase-7 to amplify apoptosis. Plays a critical role in caspase-independent, pyknotic cell death in hydrogen peroxide-exposed cells. In contrast, participates in normal mitochondrial metabolism. Plays an important role in the regulation of respiratory chain biogenesis by interacting with CHCHD4 and controlling CHCHD4 mitochondrial import.</text>
</comment>
<comment type="similarity">
    <text evidence="6">Belongs to the FAD-dependent oxidoreductase family.</text>
</comment>
<comment type="cofactor">
    <cofactor evidence="1">
        <name>FAD</name>
        <dbReference type="ChEBI" id="CHEBI:57692"/>
    </cofactor>
</comment>
<dbReference type="SMART" id="SM01353">
    <property type="entry name" value="AIF_C"/>
    <property type="match status" value="1"/>
</dbReference>
<keyword evidence="10" id="KW-0285">Flavoprotein</keyword>
<evidence type="ECO:0000256" key="16">
    <source>
        <dbReference type="ARBA" id="ARBA00022990"/>
    </source>
</evidence>
<dbReference type="InterPro" id="IPR016156">
    <property type="entry name" value="FAD/NAD-linked_Rdtase_dimer_sf"/>
</dbReference>
<evidence type="ECO:0000256" key="15">
    <source>
        <dbReference type="ARBA" id="ARBA00022946"/>
    </source>
</evidence>
<dbReference type="Proteomes" id="UP000472260">
    <property type="component" value="Unassembled WGS sequence"/>
</dbReference>
<dbReference type="GO" id="GO:0071949">
    <property type="term" value="F:FAD binding"/>
    <property type="evidence" value="ECO:0007669"/>
    <property type="project" value="TreeGrafter"/>
</dbReference>
<evidence type="ECO:0000256" key="6">
    <source>
        <dbReference type="ARBA" id="ARBA00006442"/>
    </source>
</evidence>
<dbReference type="GO" id="GO:0005743">
    <property type="term" value="C:mitochondrial inner membrane"/>
    <property type="evidence" value="ECO:0007669"/>
    <property type="project" value="UniProtKB-SubCell"/>
</dbReference>
<comment type="catalytic activity">
    <reaction evidence="23">
        <text>A + NADH + H(+) = AH2 + NAD(+)</text>
        <dbReference type="Rhea" id="RHEA:11356"/>
        <dbReference type="ChEBI" id="CHEBI:13193"/>
        <dbReference type="ChEBI" id="CHEBI:15378"/>
        <dbReference type="ChEBI" id="CHEBI:17499"/>
        <dbReference type="ChEBI" id="CHEBI:57540"/>
        <dbReference type="ChEBI" id="CHEBI:57945"/>
    </reaction>
</comment>
<evidence type="ECO:0000256" key="4">
    <source>
        <dbReference type="ARBA" id="ARBA00004556"/>
    </source>
</evidence>
<dbReference type="GO" id="GO:0005634">
    <property type="term" value="C:nucleus"/>
    <property type="evidence" value="ECO:0007669"/>
    <property type="project" value="UniProtKB-SubCell"/>
</dbReference>
<dbReference type="SUPFAM" id="SSF51905">
    <property type="entry name" value="FAD/NAD(P)-binding domain"/>
    <property type="match status" value="1"/>
</dbReference>
<evidence type="ECO:0000313" key="33">
    <source>
        <dbReference type="Proteomes" id="UP000472260"/>
    </source>
</evidence>
<keyword evidence="19" id="KW-0238">DNA-binding</keyword>
<dbReference type="InterPro" id="IPR023753">
    <property type="entry name" value="FAD/NAD-binding_dom"/>
</dbReference>
<keyword evidence="12" id="KW-0999">Mitochondrion inner membrane</keyword>
<evidence type="ECO:0000256" key="23">
    <source>
        <dbReference type="ARBA" id="ARBA00047786"/>
    </source>
</evidence>
<dbReference type="GO" id="GO:0043068">
    <property type="term" value="P:positive regulation of programmed cell death"/>
    <property type="evidence" value="ECO:0007669"/>
    <property type="project" value="UniProtKB-ARBA"/>
</dbReference>
<evidence type="ECO:0000256" key="22">
    <source>
        <dbReference type="ARBA" id="ARBA00023242"/>
    </source>
</evidence>
<dbReference type="GO" id="GO:0006915">
    <property type="term" value="P:apoptotic process"/>
    <property type="evidence" value="ECO:0007669"/>
    <property type="project" value="UniProtKB-KW"/>
</dbReference>
<dbReference type="InterPro" id="IPR036188">
    <property type="entry name" value="FAD/NAD-bd_sf"/>
</dbReference>
<evidence type="ECO:0000259" key="30">
    <source>
        <dbReference type="Pfam" id="PF07992"/>
    </source>
</evidence>
<dbReference type="PANTHER" id="PTHR43557">
    <property type="entry name" value="APOPTOSIS-INDUCING FACTOR 1"/>
    <property type="match status" value="1"/>
</dbReference>
<dbReference type="GO" id="GO:0003677">
    <property type="term" value="F:DNA binding"/>
    <property type="evidence" value="ECO:0007669"/>
    <property type="project" value="UniProtKB-KW"/>
</dbReference>
<evidence type="ECO:0000256" key="10">
    <source>
        <dbReference type="ARBA" id="ARBA00022630"/>
    </source>
</evidence>
<evidence type="ECO:0000256" key="12">
    <source>
        <dbReference type="ARBA" id="ARBA00022792"/>
    </source>
</evidence>
<keyword evidence="11" id="KW-0053">Apoptosis</keyword>
<dbReference type="GO" id="GO:0016174">
    <property type="term" value="F:NAD(P)H oxidase H2O2-forming activity"/>
    <property type="evidence" value="ECO:0007669"/>
    <property type="project" value="TreeGrafter"/>
</dbReference>
<feature type="domain" description="Mitochondrial apoptosis-inducing factor C-terminal" evidence="31">
    <location>
        <begin position="403"/>
        <end position="530"/>
    </location>
</feature>
<dbReference type="InterPro" id="IPR050446">
    <property type="entry name" value="FAD-oxidoreductase/Apoptosis"/>
</dbReference>
<keyword evidence="22" id="KW-0539">Nucleus</keyword>
<evidence type="ECO:0000256" key="17">
    <source>
        <dbReference type="ARBA" id="ARBA00023002"/>
    </source>
</evidence>
<comment type="subcellular location">
    <subcellularLocation>
        <location evidence="4">Cytoplasm</location>
        <location evidence="4">Perinuclear region</location>
    </subcellularLocation>
    <subcellularLocation>
        <location evidence="3">Mitochondrion inner membrane</location>
    </subcellularLocation>
    <subcellularLocation>
        <location evidence="5">Mitochondrion intermembrane space</location>
    </subcellularLocation>
    <subcellularLocation>
        <location evidence="2">Nucleus</location>
    </subcellularLocation>
</comment>
<keyword evidence="13" id="KW-0274">FAD</keyword>
<evidence type="ECO:0000256" key="20">
    <source>
        <dbReference type="ARBA" id="ARBA00023128"/>
    </source>
</evidence>
<evidence type="ECO:0000256" key="14">
    <source>
        <dbReference type="ARBA" id="ARBA00022843"/>
    </source>
</evidence>
<dbReference type="PRINTS" id="PR00368">
    <property type="entry name" value="FADPNR"/>
</dbReference>
<dbReference type="Pfam" id="PF07992">
    <property type="entry name" value="Pyr_redox_2"/>
    <property type="match status" value="1"/>
</dbReference>
<dbReference type="GO" id="GO:0046983">
    <property type="term" value="F:protein dimerization activity"/>
    <property type="evidence" value="ECO:0007669"/>
    <property type="project" value="InterPro"/>
</dbReference>
<protein>
    <recommendedName>
        <fullName evidence="26">Apoptosis-inducing factor 1, mitochondrial</fullName>
    </recommendedName>
    <alternativeName>
        <fullName evidence="27">Programmed cell death protein 8</fullName>
    </alternativeName>
</protein>
<keyword evidence="14" id="KW-0832">Ubl conjugation</keyword>
<evidence type="ECO:0000256" key="1">
    <source>
        <dbReference type="ARBA" id="ARBA00001974"/>
    </source>
</evidence>
<dbReference type="Gene3D" id="3.50.50.60">
    <property type="entry name" value="FAD/NAD(P)-binding domain"/>
    <property type="match status" value="3"/>
</dbReference>
<dbReference type="AlphaFoldDB" id="A0A671N4W9"/>
<dbReference type="InterPro" id="IPR029324">
    <property type="entry name" value="AIF_C"/>
</dbReference>
<evidence type="ECO:0000256" key="3">
    <source>
        <dbReference type="ARBA" id="ARBA00004273"/>
    </source>
</evidence>
<keyword evidence="9" id="KW-0597">Phosphoprotein</keyword>
<feature type="chain" id="PRO_5025664614" description="Apoptosis-inducing factor 1, mitochondrial" evidence="29">
    <location>
        <begin position="29"/>
        <end position="549"/>
    </location>
</feature>
<dbReference type="PANTHER" id="PTHR43557:SF4">
    <property type="entry name" value="APOPTOSIS-INDUCING FACTOR 1, MITOCHONDRIAL"/>
    <property type="match status" value="1"/>
</dbReference>
<keyword evidence="21" id="KW-0472">Membrane</keyword>
<evidence type="ECO:0000256" key="24">
    <source>
        <dbReference type="ARBA" id="ARBA00055744"/>
    </source>
</evidence>
<evidence type="ECO:0000256" key="21">
    <source>
        <dbReference type="ARBA" id="ARBA00023136"/>
    </source>
</evidence>
<evidence type="ECO:0000256" key="26">
    <source>
        <dbReference type="ARBA" id="ARBA00067295"/>
    </source>
</evidence>